<evidence type="ECO:0000313" key="3">
    <source>
        <dbReference type="EMBL" id="POH73178.1"/>
    </source>
</evidence>
<dbReference type="Proteomes" id="UP000237061">
    <property type="component" value="Unassembled WGS sequence"/>
</dbReference>
<dbReference type="InterPro" id="IPR017517">
    <property type="entry name" value="Maleyloyr_isom"/>
</dbReference>
<evidence type="ECO:0000313" key="4">
    <source>
        <dbReference type="Proteomes" id="UP000237061"/>
    </source>
</evidence>
<accession>A0A2S3ZVC9</accession>
<dbReference type="Gene3D" id="1.20.120.450">
    <property type="entry name" value="dinb family like domain"/>
    <property type="match status" value="1"/>
</dbReference>
<name>A0A2S3ZVC9_ARTGL</name>
<reference evidence="3 4" key="1">
    <citation type="submission" date="2018-01" db="EMBL/GenBank/DDBJ databases">
        <title>Arthrobacter sp. nov., from glaciers in China.</title>
        <authorList>
            <person name="Liu Q."/>
            <person name="Xin Y.-H."/>
        </authorList>
    </citation>
    <scope>NUCLEOTIDE SEQUENCE [LARGE SCALE GENOMIC DNA]</scope>
    <source>
        <strain evidence="3 4">HLT2-12-2</strain>
    </source>
</reference>
<keyword evidence="4" id="KW-1185">Reference proteome</keyword>
<feature type="region of interest" description="Disordered" evidence="1">
    <location>
        <begin position="82"/>
        <end position="109"/>
    </location>
</feature>
<sequence>MLVAELSVIEWPRKVDAFVDLESNPEMASRLCREAQGRLMRRMAQLTDADVQSPSRLPAWTVGHVLTHLARNADAHARRLSGALSGNNVPKYESGEQQRSTEIEDGATRSAGEIIADLQASMDSLEEIFTQSTAAGWPNGHFLGGGHYGVAGCPAHRLREVEMHHVDLGLGYTPLDWPDEYVAWDLPQLLATAPERLDSSNSRRLFMAWLAGRGPLDSGTTLNPW</sequence>
<protein>
    <recommendedName>
        <fullName evidence="2">Mycothiol-dependent maleylpyruvate isomerase metal-binding domain-containing protein</fullName>
    </recommendedName>
</protein>
<dbReference type="InterPro" id="IPR024344">
    <property type="entry name" value="MDMPI_metal-binding"/>
</dbReference>
<evidence type="ECO:0000256" key="1">
    <source>
        <dbReference type="SAM" id="MobiDB-lite"/>
    </source>
</evidence>
<evidence type="ECO:0000259" key="2">
    <source>
        <dbReference type="Pfam" id="PF11716"/>
    </source>
</evidence>
<comment type="caution">
    <text evidence="3">The sequence shown here is derived from an EMBL/GenBank/DDBJ whole genome shotgun (WGS) entry which is preliminary data.</text>
</comment>
<dbReference type="InterPro" id="IPR034660">
    <property type="entry name" value="DinB/YfiT-like"/>
</dbReference>
<dbReference type="GO" id="GO:0046872">
    <property type="term" value="F:metal ion binding"/>
    <property type="evidence" value="ECO:0007669"/>
    <property type="project" value="InterPro"/>
</dbReference>
<dbReference type="AlphaFoldDB" id="A0A2S3ZVC9"/>
<proteinExistence type="predicted"/>
<organism evidence="3 4">
    <name type="scientific">Arthrobacter glacialis</name>
    <dbReference type="NCBI Taxonomy" id="1664"/>
    <lineage>
        <taxon>Bacteria</taxon>
        <taxon>Bacillati</taxon>
        <taxon>Actinomycetota</taxon>
        <taxon>Actinomycetes</taxon>
        <taxon>Micrococcales</taxon>
        <taxon>Micrococcaceae</taxon>
        <taxon>Arthrobacter</taxon>
    </lineage>
</organism>
<dbReference type="Pfam" id="PF11716">
    <property type="entry name" value="MDMPI_N"/>
    <property type="match status" value="1"/>
</dbReference>
<dbReference type="EMBL" id="PPXC01000008">
    <property type="protein sequence ID" value="POH73178.1"/>
    <property type="molecule type" value="Genomic_DNA"/>
</dbReference>
<dbReference type="SUPFAM" id="SSF109854">
    <property type="entry name" value="DinB/YfiT-like putative metalloenzymes"/>
    <property type="match status" value="1"/>
</dbReference>
<gene>
    <name evidence="3" type="ORF">CVS27_11685</name>
</gene>
<feature type="domain" description="Mycothiol-dependent maleylpyruvate isomerase metal-binding" evidence="2">
    <location>
        <begin position="33"/>
        <end position="168"/>
    </location>
</feature>
<feature type="compositionally biased region" description="Basic and acidic residues" evidence="1">
    <location>
        <begin position="93"/>
        <end position="102"/>
    </location>
</feature>
<dbReference type="NCBIfam" id="TIGR03083">
    <property type="entry name" value="maleylpyruvate isomerase family mycothiol-dependent enzyme"/>
    <property type="match status" value="1"/>
</dbReference>